<evidence type="ECO:0000313" key="2">
    <source>
        <dbReference type="Proteomes" id="UP000028511"/>
    </source>
</evidence>
<dbReference type="HOGENOM" id="CLU_2756910_0_0_6"/>
<dbReference type="EMBL" id="CBSW010000149">
    <property type="protein sequence ID" value="CDG96846.1"/>
    <property type="molecule type" value="Genomic_DNA"/>
</dbReference>
<gene>
    <name evidence="1" type="ORF">XBP1_2320002</name>
</gene>
<organism evidence="1 2">
    <name type="scientific">Xenorhabdus bovienii str. puntauvense</name>
    <dbReference type="NCBI Taxonomy" id="1398201"/>
    <lineage>
        <taxon>Bacteria</taxon>
        <taxon>Pseudomonadati</taxon>
        <taxon>Pseudomonadota</taxon>
        <taxon>Gammaproteobacteria</taxon>
        <taxon>Enterobacterales</taxon>
        <taxon>Morganellaceae</taxon>
        <taxon>Xenorhabdus</taxon>
    </lineage>
</organism>
<dbReference type="AlphaFoldDB" id="A0A077N3R4"/>
<reference evidence="1" key="1">
    <citation type="submission" date="2013-07" db="EMBL/GenBank/DDBJ databases">
        <title>Sub-species coevolution in mutualistic symbiosis.</title>
        <authorList>
            <person name="Murfin K."/>
            <person name="Klassen J."/>
            <person name="Lee M."/>
            <person name="Forst S."/>
            <person name="Stock P."/>
            <person name="Goodrich-Blair H."/>
        </authorList>
    </citation>
    <scope>NUCLEOTIDE SEQUENCE [LARGE SCALE GENOMIC DNA]</scope>
    <source>
        <strain evidence="1">Puntauvense</strain>
    </source>
</reference>
<sequence>MKPVFEKVVLVGKTVTDIKFKVIKRNFVGVVRKPDPAGVGNAVIFAINTELMQVIILPSLRDLNDIVKKR</sequence>
<name>A0A077N3R4_XENBV</name>
<evidence type="ECO:0000313" key="1">
    <source>
        <dbReference type="EMBL" id="CDG96846.1"/>
    </source>
</evidence>
<comment type="caution">
    <text evidence="1">The sequence shown here is derived from an EMBL/GenBank/DDBJ whole genome shotgun (WGS) entry which is preliminary data.</text>
</comment>
<dbReference type="Proteomes" id="UP000028511">
    <property type="component" value="Unassembled WGS sequence"/>
</dbReference>
<protein>
    <submittedName>
        <fullName evidence="1">Uncharacterized protein</fullName>
    </submittedName>
</protein>
<accession>A0A077N3R4</accession>
<proteinExistence type="predicted"/>